<sequence length="281" mass="30059">MFSFSTTLHAIWMLSLSISRIYAAASSTEDNGSFALWDIPDDQVKTSFNHPNATGAVSLPNNGGADGWSLSVQVAADVPIASGGMYGGDYGTFFTGIQSFLNAPVGKARNVRSDDDSLWETCTIFWDLTVAEYPAELREDDGSCSAGLSKDCISVIERQIVHDSSPQSGCTCPQLDKIDACRDSKLWKSTACAASLRRYDGPLHDQANNMTAYNETGSIAWPVAVVWFGDSPTDNSGVGGKTTAKLACVRANKAAEGAWSPESLRRQPMASPVVVWLARGV</sequence>
<feature type="chain" id="PRO_5047443723" evidence="1">
    <location>
        <begin position="24"/>
        <end position="281"/>
    </location>
</feature>
<evidence type="ECO:0000313" key="3">
    <source>
        <dbReference type="Proteomes" id="UP001446871"/>
    </source>
</evidence>
<name>A0ABR1VPM7_9PEZI</name>
<keyword evidence="1" id="KW-0732">Signal</keyword>
<comment type="caution">
    <text evidence="2">The sequence shown here is derived from an EMBL/GenBank/DDBJ whole genome shotgun (WGS) entry which is preliminary data.</text>
</comment>
<gene>
    <name evidence="2" type="ORF">PG996_006511</name>
</gene>
<dbReference type="EMBL" id="JAQQWM010000003">
    <property type="protein sequence ID" value="KAK8073163.1"/>
    <property type="molecule type" value="Genomic_DNA"/>
</dbReference>
<proteinExistence type="predicted"/>
<organism evidence="2 3">
    <name type="scientific">Apiospora saccharicola</name>
    <dbReference type="NCBI Taxonomy" id="335842"/>
    <lineage>
        <taxon>Eukaryota</taxon>
        <taxon>Fungi</taxon>
        <taxon>Dikarya</taxon>
        <taxon>Ascomycota</taxon>
        <taxon>Pezizomycotina</taxon>
        <taxon>Sordariomycetes</taxon>
        <taxon>Xylariomycetidae</taxon>
        <taxon>Amphisphaeriales</taxon>
        <taxon>Apiosporaceae</taxon>
        <taxon>Apiospora</taxon>
    </lineage>
</organism>
<accession>A0ABR1VPM7</accession>
<keyword evidence="3" id="KW-1185">Reference proteome</keyword>
<reference evidence="2 3" key="1">
    <citation type="submission" date="2023-01" db="EMBL/GenBank/DDBJ databases">
        <title>Analysis of 21 Apiospora genomes using comparative genomics revels a genus with tremendous synthesis potential of carbohydrate active enzymes and secondary metabolites.</title>
        <authorList>
            <person name="Sorensen T."/>
        </authorList>
    </citation>
    <scope>NUCLEOTIDE SEQUENCE [LARGE SCALE GENOMIC DNA]</scope>
    <source>
        <strain evidence="2 3">CBS 83171</strain>
    </source>
</reference>
<feature type="signal peptide" evidence="1">
    <location>
        <begin position="1"/>
        <end position="23"/>
    </location>
</feature>
<protein>
    <submittedName>
        <fullName evidence="2">Uncharacterized protein</fullName>
    </submittedName>
</protein>
<evidence type="ECO:0000313" key="2">
    <source>
        <dbReference type="EMBL" id="KAK8073163.1"/>
    </source>
</evidence>
<dbReference type="Proteomes" id="UP001446871">
    <property type="component" value="Unassembled WGS sequence"/>
</dbReference>
<evidence type="ECO:0000256" key="1">
    <source>
        <dbReference type="SAM" id="SignalP"/>
    </source>
</evidence>